<dbReference type="Proteomes" id="UP000706039">
    <property type="component" value="Unassembled WGS sequence"/>
</dbReference>
<comment type="caution">
    <text evidence="1">The sequence shown here is derived from an EMBL/GenBank/DDBJ whole genome shotgun (WGS) entry which is preliminary data.</text>
</comment>
<protein>
    <submittedName>
        <fullName evidence="1">Uncharacterized protein</fullName>
    </submittedName>
</protein>
<name>A0ABS7PYA4_9SPHN</name>
<dbReference type="RefSeq" id="WP_222993887.1">
    <property type="nucleotide sequence ID" value="NZ_JAINVV010000016.1"/>
</dbReference>
<evidence type="ECO:0000313" key="2">
    <source>
        <dbReference type="Proteomes" id="UP000706039"/>
    </source>
</evidence>
<proteinExistence type="predicted"/>
<reference evidence="1 2" key="1">
    <citation type="submission" date="2021-08" db="EMBL/GenBank/DDBJ databases">
        <authorList>
            <person name="Tuo L."/>
        </authorList>
    </citation>
    <scope>NUCLEOTIDE SEQUENCE [LARGE SCALE GENOMIC DNA]</scope>
    <source>
        <strain evidence="1 2">JCM 31229</strain>
    </source>
</reference>
<dbReference type="EMBL" id="JAINVV010000016">
    <property type="protein sequence ID" value="MBY8826330.1"/>
    <property type="molecule type" value="Genomic_DNA"/>
</dbReference>
<sequence>MTSQITGWKIEARERAALLAQFAPRYARTVADHVTLHFATGPETPLPEARTGEVVGVADDGQGVQALVVRIDGTTDRGDGSHFHITWSLAEGRAARESNDVIAVSGWRAVEPAIPVTLVPARWPR</sequence>
<accession>A0ABS7PYA4</accession>
<evidence type="ECO:0000313" key="1">
    <source>
        <dbReference type="EMBL" id="MBY8826330.1"/>
    </source>
</evidence>
<gene>
    <name evidence="1" type="ORF">K7G82_28765</name>
</gene>
<keyword evidence="2" id="KW-1185">Reference proteome</keyword>
<organism evidence="1 2">
    <name type="scientific">Sphingomonas colocasiae</name>
    <dbReference type="NCBI Taxonomy" id="1848973"/>
    <lineage>
        <taxon>Bacteria</taxon>
        <taxon>Pseudomonadati</taxon>
        <taxon>Pseudomonadota</taxon>
        <taxon>Alphaproteobacteria</taxon>
        <taxon>Sphingomonadales</taxon>
        <taxon>Sphingomonadaceae</taxon>
        <taxon>Sphingomonas</taxon>
    </lineage>
</organism>